<dbReference type="InterPro" id="IPR012944">
    <property type="entry name" value="SusD_RagB_dom"/>
</dbReference>
<dbReference type="Pfam" id="PF14322">
    <property type="entry name" value="SusD-like_3"/>
    <property type="match status" value="1"/>
</dbReference>
<gene>
    <name evidence="8" type="ORF">CCY01nite_47070</name>
</gene>
<protein>
    <recommendedName>
        <fullName evidence="10">RagB/SusD family nutrient uptake outer membrane protein</fullName>
    </recommendedName>
</protein>
<dbReference type="InterPro" id="IPR011990">
    <property type="entry name" value="TPR-like_helical_dom_sf"/>
</dbReference>
<proteinExistence type="inferred from homology"/>
<evidence type="ECO:0000313" key="9">
    <source>
        <dbReference type="Proteomes" id="UP000321436"/>
    </source>
</evidence>
<organism evidence="8 9">
    <name type="scientific">Chitinophaga cymbidii</name>
    <dbReference type="NCBI Taxonomy" id="1096750"/>
    <lineage>
        <taxon>Bacteria</taxon>
        <taxon>Pseudomonadati</taxon>
        <taxon>Bacteroidota</taxon>
        <taxon>Chitinophagia</taxon>
        <taxon>Chitinophagales</taxon>
        <taxon>Chitinophagaceae</taxon>
        <taxon>Chitinophaga</taxon>
    </lineage>
</organism>
<feature type="domain" description="SusD-like N-terminal" evidence="7">
    <location>
        <begin position="98"/>
        <end position="223"/>
    </location>
</feature>
<dbReference type="RefSeq" id="WP_146867016.1">
    <property type="nucleotide sequence ID" value="NZ_BKAU01000006.1"/>
</dbReference>
<dbReference type="Proteomes" id="UP000321436">
    <property type="component" value="Unassembled WGS sequence"/>
</dbReference>
<keyword evidence="4" id="KW-0472">Membrane</keyword>
<sequence>MKRNFIILLFTASLTFSSGCKDFLDLPAKNERTATTASDIKTLLGSYLKGIAELRMKPLYGNVMCMVPASSVMMFEAYSDNIDFELALTQTYLQPNNYHLKLEQGYADLLLWNDYSAPDLLWRQHYEIIGFLNSLIDQMDDITDATPQQRDQFIGEMRVNRAYYLFKLLQYFAPYNKAEMGIPVYLHTGDGVLGIKMPRKSHAEVYQIILEDLNAALEMLGRTAPMTGYNVLYSNRYIHHLMAQVYWFKAESPAKETSDYENVKTHAEIALEGAEVAIPTTASEMISAYGGRNPNYPALCQENNVQGAFSPLFGSCYQYLSPGAYGPEDIPLSEEFASLFTPGDARITAIFNSDPGRADGKVGTEGRTLSWSWPSDGTASGNVKRGNICLFKPEDAFLMLAEAQYRLNAPGDAIITLNRFKALRNAGTADGLSGEALLQEIINERRKEFFGDSDKRWLDLKRYGKKTVTRSLTFFQKTYNLSVAPNDYRYALPIPLTEMEENPDIVPNEGWIPLEY</sequence>
<dbReference type="OrthoDB" id="5694214at2"/>
<evidence type="ECO:0000256" key="2">
    <source>
        <dbReference type="ARBA" id="ARBA00006275"/>
    </source>
</evidence>
<comment type="subcellular location">
    <subcellularLocation>
        <location evidence="1">Cell outer membrane</location>
    </subcellularLocation>
</comment>
<keyword evidence="9" id="KW-1185">Reference proteome</keyword>
<accession>A0A512RRW8</accession>
<evidence type="ECO:0000259" key="7">
    <source>
        <dbReference type="Pfam" id="PF14322"/>
    </source>
</evidence>
<dbReference type="PROSITE" id="PS51257">
    <property type="entry name" value="PROKAR_LIPOPROTEIN"/>
    <property type="match status" value="1"/>
</dbReference>
<evidence type="ECO:0000256" key="3">
    <source>
        <dbReference type="ARBA" id="ARBA00022729"/>
    </source>
</evidence>
<feature type="domain" description="RagB/SusD" evidence="6">
    <location>
        <begin position="391"/>
        <end position="511"/>
    </location>
</feature>
<evidence type="ECO:0000256" key="1">
    <source>
        <dbReference type="ARBA" id="ARBA00004442"/>
    </source>
</evidence>
<comment type="similarity">
    <text evidence="2">Belongs to the SusD family.</text>
</comment>
<evidence type="ECO:0000256" key="5">
    <source>
        <dbReference type="ARBA" id="ARBA00023237"/>
    </source>
</evidence>
<evidence type="ECO:0000256" key="4">
    <source>
        <dbReference type="ARBA" id="ARBA00023136"/>
    </source>
</evidence>
<dbReference type="InterPro" id="IPR033985">
    <property type="entry name" value="SusD-like_N"/>
</dbReference>
<evidence type="ECO:0000259" key="6">
    <source>
        <dbReference type="Pfam" id="PF07980"/>
    </source>
</evidence>
<reference evidence="8 9" key="1">
    <citation type="submission" date="2019-07" db="EMBL/GenBank/DDBJ databases">
        <title>Whole genome shotgun sequence of Chitinophaga cymbidii NBRC 109752.</title>
        <authorList>
            <person name="Hosoyama A."/>
            <person name="Uohara A."/>
            <person name="Ohji S."/>
            <person name="Ichikawa N."/>
        </authorList>
    </citation>
    <scope>NUCLEOTIDE SEQUENCE [LARGE SCALE GENOMIC DNA]</scope>
    <source>
        <strain evidence="8 9">NBRC 109752</strain>
    </source>
</reference>
<evidence type="ECO:0000313" key="8">
    <source>
        <dbReference type="EMBL" id="GEP98447.1"/>
    </source>
</evidence>
<dbReference type="SUPFAM" id="SSF48452">
    <property type="entry name" value="TPR-like"/>
    <property type="match status" value="1"/>
</dbReference>
<comment type="caution">
    <text evidence="8">The sequence shown here is derived from an EMBL/GenBank/DDBJ whole genome shotgun (WGS) entry which is preliminary data.</text>
</comment>
<dbReference type="Pfam" id="PF07980">
    <property type="entry name" value="SusD_RagB"/>
    <property type="match status" value="1"/>
</dbReference>
<dbReference type="GO" id="GO:0009279">
    <property type="term" value="C:cell outer membrane"/>
    <property type="evidence" value="ECO:0007669"/>
    <property type="project" value="UniProtKB-SubCell"/>
</dbReference>
<keyword evidence="5" id="KW-0998">Cell outer membrane</keyword>
<dbReference type="AlphaFoldDB" id="A0A512RRW8"/>
<keyword evidence="3" id="KW-0732">Signal</keyword>
<dbReference type="EMBL" id="BKAU01000006">
    <property type="protein sequence ID" value="GEP98447.1"/>
    <property type="molecule type" value="Genomic_DNA"/>
</dbReference>
<dbReference type="Gene3D" id="1.25.40.390">
    <property type="match status" value="1"/>
</dbReference>
<evidence type="ECO:0008006" key="10">
    <source>
        <dbReference type="Google" id="ProtNLM"/>
    </source>
</evidence>
<name>A0A512RRW8_9BACT</name>